<evidence type="ECO:0000313" key="3">
    <source>
        <dbReference type="Proteomes" id="UP000177564"/>
    </source>
</evidence>
<organism evidence="2 3">
    <name type="scientific">Candidatus Adlerbacteria bacterium RIFCSPHIGHO2_02_FULL_52_17</name>
    <dbReference type="NCBI Taxonomy" id="1797240"/>
    <lineage>
        <taxon>Bacteria</taxon>
        <taxon>Candidatus Adleribacteriota</taxon>
    </lineage>
</organism>
<reference evidence="2 3" key="1">
    <citation type="journal article" date="2016" name="Nat. Commun.">
        <title>Thousands of microbial genomes shed light on interconnected biogeochemical processes in an aquifer system.</title>
        <authorList>
            <person name="Anantharaman K."/>
            <person name="Brown C.T."/>
            <person name="Hug L.A."/>
            <person name="Sharon I."/>
            <person name="Castelle C.J."/>
            <person name="Probst A.J."/>
            <person name="Thomas B.C."/>
            <person name="Singh A."/>
            <person name="Wilkins M.J."/>
            <person name="Karaoz U."/>
            <person name="Brodie E.L."/>
            <person name="Williams K.H."/>
            <person name="Hubbard S.S."/>
            <person name="Banfield J.F."/>
        </authorList>
    </citation>
    <scope>NUCLEOTIDE SEQUENCE [LARGE SCALE GENOMIC DNA]</scope>
</reference>
<keyword evidence="1" id="KW-0472">Membrane</keyword>
<evidence type="ECO:0000313" key="2">
    <source>
        <dbReference type="EMBL" id="OGC83484.1"/>
    </source>
</evidence>
<sequence>MTEAAGEYTWTVTTHEHKERSNDWYWALGSIAVLGAGMAVFFGNGLLAIILIIGLGSIGFLAARGPREHTVRLGPRGVSVDGTRYPWEGVHSFWVEHEVAEPRLFLSMSGVLSPHVTVELENTVEGDQMREYLKQFAKEEEYGPRLGEHLAEFFGL</sequence>
<evidence type="ECO:0000256" key="1">
    <source>
        <dbReference type="SAM" id="Phobius"/>
    </source>
</evidence>
<dbReference type="STRING" id="1797240.A3D68_00925"/>
<keyword evidence="1" id="KW-0812">Transmembrane</keyword>
<feature type="transmembrane region" description="Helical" evidence="1">
    <location>
        <begin position="47"/>
        <end position="63"/>
    </location>
</feature>
<gene>
    <name evidence="2" type="ORF">A3D68_00925</name>
</gene>
<dbReference type="AlphaFoldDB" id="A0A1F4XPJ2"/>
<dbReference type="Proteomes" id="UP000177564">
    <property type="component" value="Unassembled WGS sequence"/>
</dbReference>
<proteinExistence type="predicted"/>
<evidence type="ECO:0008006" key="4">
    <source>
        <dbReference type="Google" id="ProtNLM"/>
    </source>
</evidence>
<comment type="caution">
    <text evidence="2">The sequence shown here is derived from an EMBL/GenBank/DDBJ whole genome shotgun (WGS) entry which is preliminary data.</text>
</comment>
<accession>A0A1F4XPJ2</accession>
<protein>
    <recommendedName>
        <fullName evidence="4">DUF5673 domain-containing protein</fullName>
    </recommendedName>
</protein>
<name>A0A1F4XPJ2_9BACT</name>
<dbReference type="EMBL" id="MEWU01000019">
    <property type="protein sequence ID" value="OGC83484.1"/>
    <property type="molecule type" value="Genomic_DNA"/>
</dbReference>
<feature type="transmembrane region" description="Helical" evidence="1">
    <location>
        <begin position="24"/>
        <end position="41"/>
    </location>
</feature>
<keyword evidence="1" id="KW-1133">Transmembrane helix</keyword>